<evidence type="ECO:0008006" key="4">
    <source>
        <dbReference type="Google" id="ProtNLM"/>
    </source>
</evidence>
<feature type="compositionally biased region" description="Pro residues" evidence="1">
    <location>
        <begin position="66"/>
        <end position="75"/>
    </location>
</feature>
<keyword evidence="3" id="KW-1185">Reference proteome</keyword>
<protein>
    <recommendedName>
        <fullName evidence="4">SET domain-containing protein</fullName>
    </recommendedName>
</protein>
<dbReference type="AlphaFoldDB" id="A0AAF0Y054"/>
<dbReference type="SUPFAM" id="SSF82199">
    <property type="entry name" value="SET domain"/>
    <property type="match status" value="1"/>
</dbReference>
<feature type="compositionally biased region" description="Pro residues" evidence="1">
    <location>
        <begin position="176"/>
        <end position="187"/>
    </location>
</feature>
<reference evidence="2" key="1">
    <citation type="submission" date="2023-10" db="EMBL/GenBank/DDBJ databases">
        <authorList>
            <person name="Noh H."/>
        </authorList>
    </citation>
    <scope>NUCLEOTIDE SEQUENCE</scope>
    <source>
        <strain evidence="2">DUCC4014</strain>
    </source>
</reference>
<feature type="region of interest" description="Disordered" evidence="1">
    <location>
        <begin position="1"/>
        <end position="199"/>
    </location>
</feature>
<dbReference type="RefSeq" id="XP_062622714.1">
    <property type="nucleotide sequence ID" value="XM_062766730.1"/>
</dbReference>
<dbReference type="PANTHER" id="PTHR47332">
    <property type="entry name" value="SET DOMAIN-CONTAINING PROTEIN 5"/>
    <property type="match status" value="1"/>
</dbReference>
<dbReference type="PANTHER" id="PTHR47332:SF4">
    <property type="entry name" value="SET DOMAIN-CONTAINING PROTEIN 5"/>
    <property type="match status" value="1"/>
</dbReference>
<gene>
    <name evidence="2" type="ORF">LOC62_01G000305</name>
</gene>
<feature type="compositionally biased region" description="Low complexity" evidence="1">
    <location>
        <begin position="40"/>
        <end position="51"/>
    </location>
</feature>
<feature type="compositionally biased region" description="Basic and acidic residues" evidence="1">
    <location>
        <begin position="132"/>
        <end position="145"/>
    </location>
</feature>
<dbReference type="InterPro" id="IPR046341">
    <property type="entry name" value="SET_dom_sf"/>
</dbReference>
<evidence type="ECO:0000313" key="3">
    <source>
        <dbReference type="Proteomes" id="UP000827549"/>
    </source>
</evidence>
<feature type="compositionally biased region" description="Basic and acidic residues" evidence="1">
    <location>
        <begin position="18"/>
        <end position="39"/>
    </location>
</feature>
<evidence type="ECO:0000256" key="1">
    <source>
        <dbReference type="SAM" id="MobiDB-lite"/>
    </source>
</evidence>
<dbReference type="GeneID" id="87803564"/>
<dbReference type="Proteomes" id="UP000827549">
    <property type="component" value="Chromosome 1"/>
</dbReference>
<feature type="compositionally biased region" description="Acidic residues" evidence="1">
    <location>
        <begin position="146"/>
        <end position="155"/>
    </location>
</feature>
<proteinExistence type="predicted"/>
<feature type="compositionally biased region" description="Basic and acidic residues" evidence="1">
    <location>
        <begin position="1"/>
        <end position="11"/>
    </location>
</feature>
<sequence>MTPRKRAETSKPRAPRAKKAEKAEGKAEGKPARQRKPTEKAAAAAAEAKPRAAPRLRKPKVIPASPLTPPPPEPMSAPAEAPVKPPSSSHLPPDGSPHPSASSASSMQDFESEEGASVRAEVALAPEASEAAETREVAKAQRPVEEEIDAADLDAAEAVLHLANPRTPPPERRAPAPSPIPRSPSPAPSLTSSLGRECTHRTGTARVAIRSAPRSLVAGAAFGPGDVVMSEPPLMVADDAAPDELAGRLGELAPDKLYALLSAPTFAARTAIEGVFAANSVPAGDGYAALGVGSYAEHSCAPNAGFTYCDYCGDIRELVPQWLGLLAVLVAHRHIAQGEAITASRWSPATLCRRTTERQAAITWEQGHACACGACANPSLVSDFRREEVRHCLKMLDERPLLELAAGGERVLEQIMQAAAAAEEEGLAEVLPRLCEGAFFIHAAWGHDGEAEVAAQSAAGALRRVRGRDAVPPTHVFEVWARDPRSWELYGAALDDSN</sequence>
<accession>A0AAF0Y054</accession>
<dbReference type="EMBL" id="CP086714">
    <property type="protein sequence ID" value="WOO76682.1"/>
    <property type="molecule type" value="Genomic_DNA"/>
</dbReference>
<dbReference type="InterPro" id="IPR053185">
    <property type="entry name" value="SET_domain_protein"/>
</dbReference>
<name>A0AAF0Y054_9TREE</name>
<evidence type="ECO:0000313" key="2">
    <source>
        <dbReference type="EMBL" id="WOO76682.1"/>
    </source>
</evidence>
<dbReference type="Gene3D" id="2.170.270.10">
    <property type="entry name" value="SET domain"/>
    <property type="match status" value="1"/>
</dbReference>
<organism evidence="2 3">
    <name type="scientific">Vanrija pseudolonga</name>
    <dbReference type="NCBI Taxonomy" id="143232"/>
    <lineage>
        <taxon>Eukaryota</taxon>
        <taxon>Fungi</taxon>
        <taxon>Dikarya</taxon>
        <taxon>Basidiomycota</taxon>
        <taxon>Agaricomycotina</taxon>
        <taxon>Tremellomycetes</taxon>
        <taxon>Trichosporonales</taxon>
        <taxon>Trichosporonaceae</taxon>
        <taxon>Vanrija</taxon>
    </lineage>
</organism>
<feature type="compositionally biased region" description="Low complexity" evidence="1">
    <location>
        <begin position="156"/>
        <end position="165"/>
    </location>
</feature>
<feature type="compositionally biased region" description="Low complexity" evidence="1">
    <location>
        <begin position="97"/>
        <end position="106"/>
    </location>
</feature>